<dbReference type="Proteomes" id="UP000789901">
    <property type="component" value="Unassembled WGS sequence"/>
</dbReference>
<organism evidence="1 2">
    <name type="scientific">Gigaspora margarita</name>
    <dbReference type="NCBI Taxonomy" id="4874"/>
    <lineage>
        <taxon>Eukaryota</taxon>
        <taxon>Fungi</taxon>
        <taxon>Fungi incertae sedis</taxon>
        <taxon>Mucoromycota</taxon>
        <taxon>Glomeromycotina</taxon>
        <taxon>Glomeromycetes</taxon>
        <taxon>Diversisporales</taxon>
        <taxon>Gigasporaceae</taxon>
        <taxon>Gigaspora</taxon>
    </lineage>
</organism>
<evidence type="ECO:0000313" key="2">
    <source>
        <dbReference type="Proteomes" id="UP000789901"/>
    </source>
</evidence>
<dbReference type="EMBL" id="CAJVQB010051279">
    <property type="protein sequence ID" value="CAG8835356.1"/>
    <property type="molecule type" value="Genomic_DNA"/>
</dbReference>
<name>A0ABN7WLL7_GIGMA</name>
<protein>
    <submittedName>
        <fullName evidence="1">30851_t:CDS:1</fullName>
    </submittedName>
</protein>
<evidence type="ECO:0000313" key="1">
    <source>
        <dbReference type="EMBL" id="CAG8835356.1"/>
    </source>
</evidence>
<comment type="caution">
    <text evidence="1">The sequence shown here is derived from an EMBL/GenBank/DDBJ whole genome shotgun (WGS) entry which is preliminary data.</text>
</comment>
<sequence>MAEVTEKMKLTDNIERTNEIIKKNDLLSNITFPITEQKLILIATELLARLFVFDYIPDSYFE</sequence>
<keyword evidence="2" id="KW-1185">Reference proteome</keyword>
<gene>
    <name evidence="1" type="ORF">GMARGA_LOCUS32527</name>
</gene>
<feature type="non-terminal residue" evidence="1">
    <location>
        <position position="62"/>
    </location>
</feature>
<proteinExistence type="predicted"/>
<reference evidence="1 2" key="1">
    <citation type="submission" date="2021-06" db="EMBL/GenBank/DDBJ databases">
        <authorList>
            <person name="Kallberg Y."/>
            <person name="Tangrot J."/>
            <person name="Rosling A."/>
        </authorList>
    </citation>
    <scope>NUCLEOTIDE SEQUENCE [LARGE SCALE GENOMIC DNA]</scope>
    <source>
        <strain evidence="1 2">120-4 pot B 10/14</strain>
    </source>
</reference>
<accession>A0ABN7WLL7</accession>